<name>A0ABR5VAQ9_9CORY</name>
<keyword evidence="2" id="KW-1185">Reference proteome</keyword>
<protein>
    <submittedName>
        <fullName evidence="1">Uncharacterized protein</fullName>
    </submittedName>
</protein>
<reference evidence="1 2" key="1">
    <citation type="journal article" date="2016" name="Int. J. Syst. Evol. Microbiol.">
        <title>Resolving the Complexity of Human Skin Metagenomes Using Single-Molecule Sequencing.</title>
        <authorList>
            <consortium name="NISC Comparative Sequencing Program"/>
            <person name="Tsai Y.C."/>
            <person name="Conlan S."/>
            <person name="Deming C."/>
            <person name="Segre J.A."/>
            <person name="Kong H.H."/>
            <person name="Korlach J."/>
            <person name="Oh J."/>
        </authorList>
    </citation>
    <scope>NUCLEOTIDE SEQUENCE [LARGE SCALE GENOMIC DNA]</scope>
    <source>
        <strain evidence="1 2">1B08</strain>
    </source>
</reference>
<gene>
    <name evidence="1" type="ORF">WM41_0993</name>
</gene>
<sequence>MYFPLFQNEFKYWQEQYGHAPYEEVMEIVKSAYESEAVSKVMHGKKLNGARTISPEALEEAESPVDLSISQTVVNAWLGTEALTAALLGLVNVESRIVNRFNGRHYIRTGV</sequence>
<comment type="caution">
    <text evidence="1">The sequence shown here is derived from an EMBL/GenBank/DDBJ whole genome shotgun (WGS) entry which is preliminary data.</text>
</comment>
<dbReference type="EMBL" id="LTEB01000024">
    <property type="protein sequence ID" value="KXU18438.1"/>
    <property type="molecule type" value="Genomic_DNA"/>
</dbReference>
<proteinExistence type="predicted"/>
<dbReference type="Proteomes" id="UP000070339">
    <property type="component" value="Unassembled WGS sequence"/>
</dbReference>
<evidence type="ECO:0000313" key="2">
    <source>
        <dbReference type="Proteomes" id="UP000070339"/>
    </source>
</evidence>
<evidence type="ECO:0000313" key="1">
    <source>
        <dbReference type="EMBL" id="KXU18438.1"/>
    </source>
</evidence>
<organism evidence="1 2">
    <name type="scientific">Corynebacterium simulans</name>
    <dbReference type="NCBI Taxonomy" id="146827"/>
    <lineage>
        <taxon>Bacteria</taxon>
        <taxon>Bacillati</taxon>
        <taxon>Actinomycetota</taxon>
        <taxon>Actinomycetes</taxon>
        <taxon>Mycobacteriales</taxon>
        <taxon>Corynebacteriaceae</taxon>
        <taxon>Corynebacterium</taxon>
    </lineage>
</organism>
<accession>A0ABR5VAQ9</accession>